<evidence type="ECO:0000313" key="11">
    <source>
        <dbReference type="EMBL" id="CAF0785085.1"/>
    </source>
</evidence>
<dbReference type="PROSITE" id="PS01186">
    <property type="entry name" value="EGF_2"/>
    <property type="match status" value="1"/>
</dbReference>
<keyword evidence="2 8" id="KW-0732">Signal</keyword>
<reference evidence="11" key="1">
    <citation type="submission" date="2021-02" db="EMBL/GenBank/DDBJ databases">
        <authorList>
            <person name="Nowell W R."/>
        </authorList>
    </citation>
    <scope>NUCLEOTIDE SEQUENCE</scope>
</reference>
<dbReference type="SUPFAM" id="SSF57196">
    <property type="entry name" value="EGF/Laminin"/>
    <property type="match status" value="2"/>
</dbReference>
<feature type="disulfide bond" evidence="6">
    <location>
        <begin position="91"/>
        <end position="100"/>
    </location>
</feature>
<evidence type="ECO:0000256" key="2">
    <source>
        <dbReference type="ARBA" id="ARBA00022729"/>
    </source>
</evidence>
<gene>
    <name evidence="10" type="ORF">EDS130_LOCUS258</name>
    <name evidence="11" type="ORF">XAT740_LOCUS2182</name>
</gene>
<feature type="region of interest" description="Disordered" evidence="7">
    <location>
        <begin position="228"/>
        <end position="266"/>
    </location>
</feature>
<dbReference type="EMBL" id="CAJNOR010000073">
    <property type="protein sequence ID" value="CAF0785085.1"/>
    <property type="molecule type" value="Genomic_DNA"/>
</dbReference>
<dbReference type="Proteomes" id="UP000663828">
    <property type="component" value="Unassembled WGS sequence"/>
</dbReference>
<comment type="caution">
    <text evidence="11">The sequence shown here is derived from an EMBL/GenBank/DDBJ whole genome shotgun (WGS) entry which is preliminary data.</text>
</comment>
<evidence type="ECO:0000259" key="9">
    <source>
        <dbReference type="PROSITE" id="PS50026"/>
    </source>
</evidence>
<proteinExistence type="predicted"/>
<dbReference type="InterPro" id="IPR051830">
    <property type="entry name" value="NOTCH_homolog"/>
</dbReference>
<dbReference type="Gene3D" id="2.10.25.10">
    <property type="entry name" value="Laminin"/>
    <property type="match status" value="2"/>
</dbReference>
<feature type="disulfide bond" evidence="6">
    <location>
        <begin position="52"/>
        <end position="61"/>
    </location>
</feature>
<dbReference type="Pfam" id="PF00008">
    <property type="entry name" value="EGF"/>
    <property type="match status" value="1"/>
</dbReference>
<sequence>MSNLSLYWVLFVIFKNICIIKANWITGNLCWSMPCLNGGSCFGSAYTYLCVCPVDYSGVLCEHRIGPCQENPCGNRGRCIEASLTTFECECYFGYMGPICSEIVPRNQSNLWSALLPVHTQILFDILQESYKATSKDKSSSEIDFLDLMTTSTLNNLPDVSTTTIRTELEETEFVIKAEEIDLKKIFSDVTTIPTTPIYTDEEVDYSDNSTVFYTTTVENITSTSIGQTDQTLSDTTESASLPATSYETSTDIDTSDSTEAVTTSSDIDTSIVTQSDDPTTTIFTDTTQSYPLDPTSITSSVQSEHVNTTFNVRTASNRLLRKLCRRILSQIFPSAPSVDDVETGLSLPLHSLSANNTNTFLSWIQKHLNISTNPVQTSTSVPLAIDNFDRSSVPLQRIDVDDILHQMNSKHQDFEH</sequence>
<dbReference type="Proteomes" id="UP000663852">
    <property type="component" value="Unassembled WGS sequence"/>
</dbReference>
<evidence type="ECO:0000256" key="4">
    <source>
        <dbReference type="ARBA" id="ARBA00023157"/>
    </source>
</evidence>
<keyword evidence="12" id="KW-1185">Reference proteome</keyword>
<comment type="caution">
    <text evidence="6">Lacks conserved residue(s) required for the propagation of feature annotation.</text>
</comment>
<evidence type="ECO:0000256" key="7">
    <source>
        <dbReference type="SAM" id="MobiDB-lite"/>
    </source>
</evidence>
<keyword evidence="3" id="KW-0677">Repeat</keyword>
<feature type="compositionally biased region" description="Low complexity" evidence="7">
    <location>
        <begin position="245"/>
        <end position="266"/>
    </location>
</feature>
<evidence type="ECO:0000256" key="8">
    <source>
        <dbReference type="SAM" id="SignalP"/>
    </source>
</evidence>
<evidence type="ECO:0000256" key="5">
    <source>
        <dbReference type="ARBA" id="ARBA00023180"/>
    </source>
</evidence>
<dbReference type="FunFam" id="2.10.25.10:FF:000012">
    <property type="entry name" value="Delta-like protein"/>
    <property type="match status" value="1"/>
</dbReference>
<evidence type="ECO:0000256" key="3">
    <source>
        <dbReference type="ARBA" id="ARBA00022737"/>
    </source>
</evidence>
<dbReference type="EMBL" id="CAJNOJ010000001">
    <property type="protein sequence ID" value="CAF0721094.1"/>
    <property type="molecule type" value="Genomic_DNA"/>
</dbReference>
<protein>
    <recommendedName>
        <fullName evidence="9">EGF-like domain-containing protein</fullName>
    </recommendedName>
</protein>
<evidence type="ECO:0000256" key="1">
    <source>
        <dbReference type="ARBA" id="ARBA00022536"/>
    </source>
</evidence>
<keyword evidence="1 6" id="KW-0245">EGF-like domain</keyword>
<keyword evidence="4 6" id="KW-1015">Disulfide bond</keyword>
<dbReference type="PANTHER" id="PTHR24033:SF232">
    <property type="entry name" value="LAMININ SUBUNIT GAMMA-2-RELATED"/>
    <property type="match status" value="1"/>
</dbReference>
<name>A0A813RRU7_ADIRI</name>
<evidence type="ECO:0000313" key="12">
    <source>
        <dbReference type="Proteomes" id="UP000663828"/>
    </source>
</evidence>
<feature type="compositionally biased region" description="Polar residues" evidence="7">
    <location>
        <begin position="228"/>
        <end position="244"/>
    </location>
</feature>
<evidence type="ECO:0000313" key="10">
    <source>
        <dbReference type="EMBL" id="CAF0721094.1"/>
    </source>
</evidence>
<feature type="domain" description="EGF-like" evidence="9">
    <location>
        <begin position="26"/>
        <end position="62"/>
    </location>
</feature>
<feature type="chain" id="PRO_5036222843" description="EGF-like domain-containing protein" evidence="8">
    <location>
        <begin position="23"/>
        <end position="417"/>
    </location>
</feature>
<dbReference type="PROSITE" id="PS00022">
    <property type="entry name" value="EGF_1"/>
    <property type="match status" value="2"/>
</dbReference>
<dbReference type="InterPro" id="IPR000742">
    <property type="entry name" value="EGF"/>
</dbReference>
<accession>A0A813RRU7</accession>
<dbReference type="CDD" id="cd00054">
    <property type="entry name" value="EGF_CA"/>
    <property type="match status" value="2"/>
</dbReference>
<dbReference type="AlphaFoldDB" id="A0A813RRU7"/>
<dbReference type="PANTHER" id="PTHR24033">
    <property type="entry name" value="EGF-LIKE DOMAIN-CONTAINING PROTEIN"/>
    <property type="match status" value="1"/>
</dbReference>
<evidence type="ECO:0000256" key="6">
    <source>
        <dbReference type="PROSITE-ProRule" id="PRU00076"/>
    </source>
</evidence>
<organism evidence="11 12">
    <name type="scientific">Adineta ricciae</name>
    <name type="common">Rotifer</name>
    <dbReference type="NCBI Taxonomy" id="249248"/>
    <lineage>
        <taxon>Eukaryota</taxon>
        <taxon>Metazoa</taxon>
        <taxon>Spiralia</taxon>
        <taxon>Gnathifera</taxon>
        <taxon>Rotifera</taxon>
        <taxon>Eurotatoria</taxon>
        <taxon>Bdelloidea</taxon>
        <taxon>Adinetida</taxon>
        <taxon>Adinetidae</taxon>
        <taxon>Adineta</taxon>
    </lineage>
</organism>
<dbReference type="PROSITE" id="PS50026">
    <property type="entry name" value="EGF_3"/>
    <property type="match status" value="2"/>
</dbReference>
<dbReference type="SMART" id="SM00181">
    <property type="entry name" value="EGF"/>
    <property type="match status" value="2"/>
</dbReference>
<feature type="signal peptide" evidence="8">
    <location>
        <begin position="1"/>
        <end position="22"/>
    </location>
</feature>
<keyword evidence="5" id="KW-0325">Glycoprotein</keyword>
<feature type="domain" description="EGF-like" evidence="9">
    <location>
        <begin position="64"/>
        <end position="101"/>
    </location>
</feature>
<dbReference type="OrthoDB" id="10014052at2759"/>